<protein>
    <recommendedName>
        <fullName evidence="4">Retrotransposon Copia-like N-terminal domain-containing protein</fullName>
    </recommendedName>
</protein>
<dbReference type="Proteomes" id="UP000037035">
    <property type="component" value="Unassembled WGS sequence"/>
</dbReference>
<sequence length="284" mass="32025">MANNVPQPRQPIPVAQVQLANNGFQQAMLKTVLETIPQLTEENYSIWKDQITALLMLRGVFQAINNPAVPLGESNNAELTMLLLSKIDSVTHANVVMADNSSSAQKLWASIKDLFASSQSSNRARMFNNFLYIKFQEDGIEKFVTDTKIAIKKLVDVGVELPQDILTYLVLFKFPTSLQTLKHQIMHSKKDLNVEFVCNHLIQFNNKFKAEPAESSKTTLEAALFSSKGKSTNLQNSGSGQQSKQCKAGFHNPKQDENHKSNNCWHLHPNKAPDWWQESQAEWK</sequence>
<organism evidence="2 3">
    <name type="scientific">Puccinia sorghi</name>
    <dbReference type="NCBI Taxonomy" id="27349"/>
    <lineage>
        <taxon>Eukaryota</taxon>
        <taxon>Fungi</taxon>
        <taxon>Dikarya</taxon>
        <taxon>Basidiomycota</taxon>
        <taxon>Pucciniomycotina</taxon>
        <taxon>Pucciniomycetes</taxon>
        <taxon>Pucciniales</taxon>
        <taxon>Pucciniaceae</taxon>
        <taxon>Puccinia</taxon>
    </lineage>
</organism>
<gene>
    <name evidence="2" type="ORF">VP01_5096g2</name>
</gene>
<feature type="compositionally biased region" description="Polar residues" evidence="1">
    <location>
        <begin position="230"/>
        <end position="245"/>
    </location>
</feature>
<dbReference type="VEuPathDB" id="FungiDB:VP01_5096g2"/>
<name>A0A0L6ULA7_9BASI</name>
<evidence type="ECO:0000313" key="3">
    <source>
        <dbReference type="Proteomes" id="UP000037035"/>
    </source>
</evidence>
<dbReference type="OrthoDB" id="7691805at2759"/>
<evidence type="ECO:0000256" key="1">
    <source>
        <dbReference type="SAM" id="MobiDB-lite"/>
    </source>
</evidence>
<proteinExistence type="predicted"/>
<dbReference type="AlphaFoldDB" id="A0A0L6ULA7"/>
<dbReference type="Pfam" id="PF14223">
    <property type="entry name" value="Retrotran_gag_2"/>
    <property type="match status" value="1"/>
</dbReference>
<evidence type="ECO:0008006" key="4">
    <source>
        <dbReference type="Google" id="ProtNLM"/>
    </source>
</evidence>
<reference evidence="2 3" key="1">
    <citation type="submission" date="2015-08" db="EMBL/GenBank/DDBJ databases">
        <title>Next Generation Sequencing and Analysis of the Genome of Puccinia sorghi L Schw, the Causal Agent of Maize Common Rust.</title>
        <authorList>
            <person name="Rochi L."/>
            <person name="Burguener G."/>
            <person name="Darino M."/>
            <person name="Turjanski A."/>
            <person name="Kreff E."/>
            <person name="Dieguez M.J."/>
            <person name="Sacco F."/>
        </authorList>
    </citation>
    <scope>NUCLEOTIDE SEQUENCE [LARGE SCALE GENOMIC DNA]</scope>
    <source>
        <strain evidence="2 3">RO10H11247</strain>
    </source>
</reference>
<evidence type="ECO:0000313" key="2">
    <source>
        <dbReference type="EMBL" id="KNZ49313.1"/>
    </source>
</evidence>
<comment type="caution">
    <text evidence="2">The sequence shown here is derived from an EMBL/GenBank/DDBJ whole genome shotgun (WGS) entry which is preliminary data.</text>
</comment>
<keyword evidence="3" id="KW-1185">Reference proteome</keyword>
<accession>A0A0L6ULA7</accession>
<feature type="region of interest" description="Disordered" evidence="1">
    <location>
        <begin position="230"/>
        <end position="271"/>
    </location>
</feature>
<dbReference type="EMBL" id="LAVV01010271">
    <property type="protein sequence ID" value="KNZ49313.1"/>
    <property type="molecule type" value="Genomic_DNA"/>
</dbReference>